<dbReference type="GO" id="GO:0031123">
    <property type="term" value="P:RNA 3'-end processing"/>
    <property type="evidence" value="ECO:0007669"/>
    <property type="project" value="TreeGrafter"/>
</dbReference>
<evidence type="ECO:0000256" key="2">
    <source>
        <dbReference type="ARBA" id="ARBA00008593"/>
    </source>
</evidence>
<dbReference type="InterPro" id="IPR054708">
    <property type="entry name" value="MTPAP-like_central"/>
</dbReference>
<dbReference type="CDD" id="cd05402">
    <property type="entry name" value="NT_PAP_TUTase"/>
    <property type="match status" value="1"/>
</dbReference>
<evidence type="ECO:0000256" key="4">
    <source>
        <dbReference type="ARBA" id="ARBA00022679"/>
    </source>
</evidence>
<organism evidence="10 11">
    <name type="scientific">Cimex lectularius</name>
    <name type="common">Bed bug</name>
    <name type="synonym">Acanthia lectularia</name>
    <dbReference type="NCBI Taxonomy" id="79782"/>
    <lineage>
        <taxon>Eukaryota</taxon>
        <taxon>Metazoa</taxon>
        <taxon>Ecdysozoa</taxon>
        <taxon>Arthropoda</taxon>
        <taxon>Hexapoda</taxon>
        <taxon>Insecta</taxon>
        <taxon>Pterygota</taxon>
        <taxon>Neoptera</taxon>
        <taxon>Paraneoptera</taxon>
        <taxon>Hemiptera</taxon>
        <taxon>Heteroptera</taxon>
        <taxon>Panheteroptera</taxon>
        <taxon>Cimicomorpha</taxon>
        <taxon>Cimicidae</taxon>
        <taxon>Cimex</taxon>
    </lineage>
</organism>
<keyword evidence="4" id="KW-0808">Transferase</keyword>
<evidence type="ECO:0000256" key="3">
    <source>
        <dbReference type="ARBA" id="ARBA00012388"/>
    </source>
</evidence>
<dbReference type="GO" id="GO:1990817">
    <property type="term" value="F:poly(A) RNA polymerase activity"/>
    <property type="evidence" value="ECO:0007669"/>
    <property type="project" value="UniProtKB-EC"/>
</dbReference>
<protein>
    <recommendedName>
        <fullName evidence="3">polynucleotide adenylyltransferase</fullName>
        <ecNumber evidence="3">2.7.7.19</ecNumber>
    </recommendedName>
</protein>
<evidence type="ECO:0000256" key="7">
    <source>
        <dbReference type="SAM" id="MobiDB-lite"/>
    </source>
</evidence>
<comment type="similarity">
    <text evidence="2">Belongs to the DNA polymerase type-B-like family.</text>
</comment>
<feature type="region of interest" description="Disordered" evidence="7">
    <location>
        <begin position="486"/>
        <end position="546"/>
    </location>
</feature>
<dbReference type="Pfam" id="PF03828">
    <property type="entry name" value="PAP_assoc"/>
    <property type="match status" value="1"/>
</dbReference>
<evidence type="ECO:0000256" key="5">
    <source>
        <dbReference type="ARBA" id="ARBA00022723"/>
    </source>
</evidence>
<keyword evidence="11" id="KW-1185">Reference proteome</keyword>
<feature type="compositionally biased region" description="Polar residues" evidence="7">
    <location>
        <begin position="509"/>
        <end position="524"/>
    </location>
</feature>
<evidence type="ECO:0000313" key="11">
    <source>
        <dbReference type="Proteomes" id="UP000494040"/>
    </source>
</evidence>
<dbReference type="GO" id="GO:0005730">
    <property type="term" value="C:nucleolus"/>
    <property type="evidence" value="ECO:0007669"/>
    <property type="project" value="TreeGrafter"/>
</dbReference>
<keyword evidence="5" id="KW-0479">Metal-binding</keyword>
<dbReference type="Gene3D" id="3.30.460.10">
    <property type="entry name" value="Beta Polymerase, domain 2"/>
    <property type="match status" value="1"/>
</dbReference>
<dbReference type="GO" id="GO:0003729">
    <property type="term" value="F:mRNA binding"/>
    <property type="evidence" value="ECO:0007669"/>
    <property type="project" value="TreeGrafter"/>
</dbReference>
<keyword evidence="6" id="KW-0460">Magnesium</keyword>
<evidence type="ECO:0000256" key="1">
    <source>
        <dbReference type="ARBA" id="ARBA00001936"/>
    </source>
</evidence>
<dbReference type="PANTHER" id="PTHR23092">
    <property type="entry name" value="POLY(A) RNA POLYMERASE"/>
    <property type="match status" value="1"/>
</dbReference>
<dbReference type="PANTHER" id="PTHR23092:SF15">
    <property type="entry name" value="INACTIVE NON-CANONICAL POLY(A) RNA POLYMERASE PROTEIN TRF4-2-RELATED"/>
    <property type="match status" value="1"/>
</dbReference>
<feature type="domain" description="Poly(A) RNA polymerase mitochondrial-like central palm" evidence="9">
    <location>
        <begin position="98"/>
        <end position="228"/>
    </location>
</feature>
<dbReference type="EnsemblMetazoa" id="XM_014404710.2">
    <property type="protein sequence ID" value="XP_014260196.1"/>
    <property type="gene ID" value="LOC106672907"/>
</dbReference>
<dbReference type="FunFam" id="3.30.460.10:FF:000006">
    <property type="entry name" value="non-canonical poly(A) RNA polymerase PAPD5"/>
    <property type="match status" value="1"/>
</dbReference>
<comment type="cofactor">
    <cofactor evidence="1">
        <name>Mn(2+)</name>
        <dbReference type="ChEBI" id="CHEBI:29035"/>
    </cofactor>
</comment>
<proteinExistence type="inferred from homology"/>
<dbReference type="GO" id="GO:0031499">
    <property type="term" value="C:TRAMP complex"/>
    <property type="evidence" value="ECO:0007669"/>
    <property type="project" value="TreeGrafter"/>
</dbReference>
<accession>A0A8I6SLP7</accession>
<sequence length="546" mass="61667">MDQRISWFMPEQEGPAMKDWMRIWAAFKALASKNNNNNNNNNSSEQQENNKNSKNFWNQNWASTYGLSYNRESLIGQYGGCPWMPEGKVYDERPLVRLHEEILDFYEYISPTPEEHNMRSQVVSNIESLVLELWPSARVEVFGSFRSGLYLPTSDIDLVVIGDWETLPFRTLEKTLLEKNICTPENVKVLDKATVPIVKLTDKSSCVKIDISFNMSNGVRSAELIKEFKAKYPALSKLVLILKQFLLQRDLNEVFYGGISSYSLILMCISFLQLHPRTDVLQPDCNLGVLLIEFFELYGRRFNYIMTAIRIKNGGTYVSKEEIQKDLKGGHRPSILCIEDPLTPGNDIGRGSYGALQVKQTFEYAYITLTQVMNPLNGCFLNEGESILGRIIRIRDRVVTYREWVRQTFPVKSCGASSSSSSHLSVSSFGSSDDSEGDGSDTITPTGSALLEKLFHRARMTNRPYKSPECSMTNSLQVLQEVMEDPEAMGESQLGTEAQQERLPDRLTARQNSIPAKQDSSGNLTVPLAPAVSSTTKTLSKEEKIE</sequence>
<feature type="region of interest" description="Disordered" evidence="7">
    <location>
        <begin position="412"/>
        <end position="446"/>
    </location>
</feature>
<dbReference type="Proteomes" id="UP000494040">
    <property type="component" value="Unassembled WGS sequence"/>
</dbReference>
<dbReference type="SUPFAM" id="SSF81631">
    <property type="entry name" value="PAP/OAS1 substrate-binding domain"/>
    <property type="match status" value="1"/>
</dbReference>
<dbReference type="Pfam" id="PF22600">
    <property type="entry name" value="MTPAP-like_central"/>
    <property type="match status" value="1"/>
</dbReference>
<dbReference type="AlphaFoldDB" id="A0A8I6SLP7"/>
<dbReference type="GeneID" id="106672907"/>
<dbReference type="KEGG" id="clec:106672907"/>
<dbReference type="InterPro" id="IPR045862">
    <property type="entry name" value="Trf4-like"/>
</dbReference>
<dbReference type="GO" id="GO:0046872">
    <property type="term" value="F:metal ion binding"/>
    <property type="evidence" value="ECO:0007669"/>
    <property type="project" value="UniProtKB-KW"/>
</dbReference>
<evidence type="ECO:0000313" key="10">
    <source>
        <dbReference type="EnsemblMetazoa" id="XP_014260196.1"/>
    </source>
</evidence>
<dbReference type="EC" id="2.7.7.19" evidence="3"/>
<dbReference type="Gene3D" id="1.10.1410.10">
    <property type="match status" value="1"/>
</dbReference>
<dbReference type="GO" id="GO:0043634">
    <property type="term" value="P:polyadenylation-dependent ncRNA catabolic process"/>
    <property type="evidence" value="ECO:0007669"/>
    <property type="project" value="TreeGrafter"/>
</dbReference>
<dbReference type="InterPro" id="IPR002058">
    <property type="entry name" value="PAP_assoc"/>
</dbReference>
<dbReference type="FunFam" id="1.10.1410.10:FF:000003">
    <property type="entry name" value="non-canonical poly(A) RNA polymerase PAPD7"/>
    <property type="match status" value="1"/>
</dbReference>
<dbReference type="RefSeq" id="XP_014260196.1">
    <property type="nucleotide sequence ID" value="XM_014404710.2"/>
</dbReference>
<dbReference type="OMA" id="WQANQIH"/>
<name>A0A8I6SLP7_CIMLE</name>
<dbReference type="OrthoDB" id="273917at2759"/>
<dbReference type="InterPro" id="IPR043519">
    <property type="entry name" value="NT_sf"/>
</dbReference>
<evidence type="ECO:0000256" key="6">
    <source>
        <dbReference type="ARBA" id="ARBA00022842"/>
    </source>
</evidence>
<evidence type="ECO:0000259" key="9">
    <source>
        <dbReference type="Pfam" id="PF22600"/>
    </source>
</evidence>
<evidence type="ECO:0000259" key="8">
    <source>
        <dbReference type="Pfam" id="PF03828"/>
    </source>
</evidence>
<dbReference type="SUPFAM" id="SSF81301">
    <property type="entry name" value="Nucleotidyltransferase"/>
    <property type="match status" value="1"/>
</dbReference>
<feature type="domain" description="PAP-associated" evidence="8">
    <location>
        <begin position="286"/>
        <end position="346"/>
    </location>
</feature>
<reference evidence="10" key="1">
    <citation type="submission" date="2022-01" db="UniProtKB">
        <authorList>
            <consortium name="EnsemblMetazoa"/>
        </authorList>
    </citation>
    <scope>IDENTIFICATION</scope>
</reference>
<feature type="compositionally biased region" description="Basic and acidic residues" evidence="7">
    <location>
        <begin position="499"/>
        <end position="508"/>
    </location>
</feature>
<feature type="compositionally biased region" description="Low complexity" evidence="7">
    <location>
        <begin position="413"/>
        <end position="432"/>
    </location>
</feature>